<dbReference type="Pfam" id="PF05699">
    <property type="entry name" value="Dimer_Tnp_hAT"/>
    <property type="match status" value="1"/>
</dbReference>
<evidence type="ECO:0000313" key="2">
    <source>
        <dbReference type="EMBL" id="KAK3284541.1"/>
    </source>
</evidence>
<comment type="caution">
    <text evidence="2">The sequence shown here is derived from an EMBL/GenBank/DDBJ whole genome shotgun (WGS) entry which is preliminary data.</text>
</comment>
<reference evidence="2 3" key="1">
    <citation type="journal article" date="2015" name="Genome Biol. Evol.">
        <title>Comparative Genomics of a Bacterivorous Green Alga Reveals Evolutionary Causalities and Consequences of Phago-Mixotrophic Mode of Nutrition.</title>
        <authorList>
            <person name="Burns J.A."/>
            <person name="Paasch A."/>
            <person name="Narechania A."/>
            <person name="Kim E."/>
        </authorList>
    </citation>
    <scope>NUCLEOTIDE SEQUENCE [LARGE SCALE GENOMIC DNA]</scope>
    <source>
        <strain evidence="2 3">PLY_AMNH</strain>
    </source>
</reference>
<evidence type="ECO:0000259" key="1">
    <source>
        <dbReference type="Pfam" id="PF05699"/>
    </source>
</evidence>
<dbReference type="AlphaFoldDB" id="A0AAE0GW78"/>
<dbReference type="Proteomes" id="UP001190700">
    <property type="component" value="Unassembled WGS sequence"/>
</dbReference>
<organism evidence="2 3">
    <name type="scientific">Cymbomonas tetramitiformis</name>
    <dbReference type="NCBI Taxonomy" id="36881"/>
    <lineage>
        <taxon>Eukaryota</taxon>
        <taxon>Viridiplantae</taxon>
        <taxon>Chlorophyta</taxon>
        <taxon>Pyramimonadophyceae</taxon>
        <taxon>Pyramimonadales</taxon>
        <taxon>Pyramimonadaceae</taxon>
        <taxon>Cymbomonas</taxon>
    </lineage>
</organism>
<dbReference type="PANTHER" id="PTHR23272">
    <property type="entry name" value="BED FINGER-RELATED"/>
    <property type="match status" value="1"/>
</dbReference>
<dbReference type="InterPro" id="IPR008906">
    <property type="entry name" value="HATC_C_dom"/>
</dbReference>
<dbReference type="SUPFAM" id="SSF53098">
    <property type="entry name" value="Ribonuclease H-like"/>
    <property type="match status" value="1"/>
</dbReference>
<feature type="domain" description="HAT C-terminal dimerisation" evidence="1">
    <location>
        <begin position="195"/>
        <end position="260"/>
    </location>
</feature>
<keyword evidence="3" id="KW-1185">Reference proteome</keyword>
<sequence>MYDVENPVNAATAMPNPDGSVYMDHRLELLEWDIVKESTYFLTYVMNASDLFQGTKYPTASLILPILGKLFSKDFGRRYFNLLQDCKLEDWSIATILDPRYKDFIFHSVNRWMRGNFTAEQAVSWASTCWEADWKPSAPSPLEAQAGSGSKKRRTAGAPKVTVADFLADSDDEDCGEGEVVLANEGEQVEEFTLYLGLPQVAASVDLLGWWRDHSSKLPNLSKMARQFLAPSASTAGVERAFSAVGHMHGDLRKSMGEDTMHSTLAYGWNEYSVSTDA</sequence>
<protein>
    <recommendedName>
        <fullName evidence="1">HAT C-terminal dimerisation domain-containing protein</fullName>
    </recommendedName>
</protein>
<dbReference type="InterPro" id="IPR012337">
    <property type="entry name" value="RNaseH-like_sf"/>
</dbReference>
<name>A0AAE0GW78_9CHLO</name>
<proteinExistence type="predicted"/>
<accession>A0AAE0GW78</accession>
<dbReference type="GO" id="GO:0046983">
    <property type="term" value="F:protein dimerization activity"/>
    <property type="evidence" value="ECO:0007669"/>
    <property type="project" value="InterPro"/>
</dbReference>
<gene>
    <name evidence="2" type="ORF">CYMTET_7813</name>
</gene>
<evidence type="ECO:0000313" key="3">
    <source>
        <dbReference type="Proteomes" id="UP001190700"/>
    </source>
</evidence>
<dbReference type="EMBL" id="LGRX02002254">
    <property type="protein sequence ID" value="KAK3284541.1"/>
    <property type="molecule type" value="Genomic_DNA"/>
</dbReference>